<dbReference type="InterPro" id="IPR029044">
    <property type="entry name" value="Nucleotide-diphossugar_trans"/>
</dbReference>
<dbReference type="CDD" id="cd02541">
    <property type="entry name" value="UGPase_prokaryotic"/>
    <property type="match status" value="1"/>
</dbReference>
<evidence type="ECO:0000259" key="7">
    <source>
        <dbReference type="Pfam" id="PF00483"/>
    </source>
</evidence>
<dbReference type="EC" id="2.7.7.9" evidence="2 6"/>
<keyword evidence="4 6" id="KW-0548">Nucleotidyltransferase</keyword>
<dbReference type="InterPro" id="IPR005771">
    <property type="entry name" value="GalU_uridylyltTrfase_bac/arc"/>
</dbReference>
<dbReference type="EMBL" id="PIOC01000027">
    <property type="protein sequence ID" value="RDW16414.1"/>
    <property type="molecule type" value="Genomic_DNA"/>
</dbReference>
<dbReference type="Pfam" id="PF00483">
    <property type="entry name" value="NTP_transferase"/>
    <property type="match status" value="1"/>
</dbReference>
<accession>A0A3D8PK38</accession>
<gene>
    <name evidence="8" type="primary">galU</name>
    <name evidence="8" type="ORF">CWR48_17390</name>
</gene>
<evidence type="ECO:0000256" key="6">
    <source>
        <dbReference type="RuleBase" id="RU361259"/>
    </source>
</evidence>
<comment type="similarity">
    <text evidence="1 6">Belongs to the UDPGP type 2 family.</text>
</comment>
<sequence length="290" mass="32476">MKVTKAVIPAAGLGTRLLPSTKAMPKEMLPIIDKPTIQYIVEEAVAAGIKDIIIVTGKEKKAIEDHFDTSYLLEEILKNKGKITILEELQDITRLANIHYTRQGVPKGLGHAIWCARSFIGNEPFAVLLGDTLVKDNKSCLKEMIHLFEEHQSSIIGVKPVNKSEVSRYGIVDVIKGNEPLQRVCNLVEKPEIGEEPSNLAIFGRYVLTPRVFDLLEKQKPGVGNEIQLTDALATLLDYENVYAQTFEGKSYDIGEKLGYLKTIIEFAIERDDLKKDVLQFLEEVITKSR</sequence>
<protein>
    <recommendedName>
        <fullName evidence="2 6">UTP--glucose-1-phosphate uridylyltransferase</fullName>
        <ecNumber evidence="2 6">2.7.7.9</ecNumber>
    </recommendedName>
    <alternativeName>
        <fullName evidence="6">UDP-glucose pyrophosphorylase</fullName>
    </alternativeName>
</protein>
<evidence type="ECO:0000256" key="1">
    <source>
        <dbReference type="ARBA" id="ARBA00006890"/>
    </source>
</evidence>
<keyword evidence="3 6" id="KW-0808">Transferase</keyword>
<dbReference type="RefSeq" id="WP_115774601.1">
    <property type="nucleotide sequence ID" value="NZ_PIOC01000027.1"/>
</dbReference>
<dbReference type="InterPro" id="IPR005835">
    <property type="entry name" value="NTP_transferase_dom"/>
</dbReference>
<dbReference type="NCBIfam" id="TIGR01099">
    <property type="entry name" value="galU"/>
    <property type="match status" value="1"/>
</dbReference>
<keyword evidence="9" id="KW-1185">Reference proteome</keyword>
<organism evidence="8 9">
    <name type="scientific">Oceanobacillus arenosus</name>
    <dbReference type="NCBI Taxonomy" id="1229153"/>
    <lineage>
        <taxon>Bacteria</taxon>
        <taxon>Bacillati</taxon>
        <taxon>Bacillota</taxon>
        <taxon>Bacilli</taxon>
        <taxon>Bacillales</taxon>
        <taxon>Bacillaceae</taxon>
        <taxon>Oceanobacillus</taxon>
    </lineage>
</organism>
<evidence type="ECO:0000313" key="8">
    <source>
        <dbReference type="EMBL" id="RDW16414.1"/>
    </source>
</evidence>
<dbReference type="GO" id="GO:0003983">
    <property type="term" value="F:UTP:glucose-1-phosphate uridylyltransferase activity"/>
    <property type="evidence" value="ECO:0007669"/>
    <property type="project" value="UniProtKB-EC"/>
</dbReference>
<proteinExistence type="inferred from homology"/>
<dbReference type="AlphaFoldDB" id="A0A3D8PK38"/>
<dbReference type="SUPFAM" id="SSF53448">
    <property type="entry name" value="Nucleotide-diphospho-sugar transferases"/>
    <property type="match status" value="1"/>
</dbReference>
<evidence type="ECO:0000313" key="9">
    <source>
        <dbReference type="Proteomes" id="UP000257143"/>
    </source>
</evidence>
<dbReference type="PANTHER" id="PTHR43197:SF1">
    <property type="entry name" value="UTP--GLUCOSE-1-PHOSPHATE URIDYLYLTRANSFERASE"/>
    <property type="match status" value="1"/>
</dbReference>
<evidence type="ECO:0000256" key="2">
    <source>
        <dbReference type="ARBA" id="ARBA00012415"/>
    </source>
</evidence>
<dbReference type="Gene3D" id="3.90.550.10">
    <property type="entry name" value="Spore Coat Polysaccharide Biosynthesis Protein SpsA, Chain A"/>
    <property type="match status" value="1"/>
</dbReference>
<evidence type="ECO:0000256" key="4">
    <source>
        <dbReference type="ARBA" id="ARBA00022695"/>
    </source>
</evidence>
<comment type="caution">
    <text evidence="8">The sequence shown here is derived from an EMBL/GenBank/DDBJ whole genome shotgun (WGS) entry which is preliminary data.</text>
</comment>
<reference evidence="9" key="1">
    <citation type="submission" date="2017-11" db="EMBL/GenBank/DDBJ databases">
        <authorList>
            <person name="Zhu W."/>
        </authorList>
    </citation>
    <scope>NUCLEOTIDE SEQUENCE [LARGE SCALE GENOMIC DNA]</scope>
    <source>
        <strain evidence="9">CAU 1183</strain>
    </source>
</reference>
<name>A0A3D8PK38_9BACI</name>
<dbReference type="GO" id="GO:0006011">
    <property type="term" value="P:UDP-alpha-D-glucose metabolic process"/>
    <property type="evidence" value="ECO:0007669"/>
    <property type="project" value="InterPro"/>
</dbReference>
<dbReference type="PANTHER" id="PTHR43197">
    <property type="entry name" value="UTP--GLUCOSE-1-PHOSPHATE URIDYLYLTRANSFERASE"/>
    <property type="match status" value="1"/>
</dbReference>
<evidence type="ECO:0000256" key="3">
    <source>
        <dbReference type="ARBA" id="ARBA00022679"/>
    </source>
</evidence>
<dbReference type="Proteomes" id="UP000257143">
    <property type="component" value="Unassembled WGS sequence"/>
</dbReference>
<evidence type="ECO:0000256" key="5">
    <source>
        <dbReference type="ARBA" id="ARBA00048128"/>
    </source>
</evidence>
<comment type="catalytic activity">
    <reaction evidence="5 6">
        <text>alpha-D-glucose 1-phosphate + UTP + H(+) = UDP-alpha-D-glucose + diphosphate</text>
        <dbReference type="Rhea" id="RHEA:19889"/>
        <dbReference type="ChEBI" id="CHEBI:15378"/>
        <dbReference type="ChEBI" id="CHEBI:33019"/>
        <dbReference type="ChEBI" id="CHEBI:46398"/>
        <dbReference type="ChEBI" id="CHEBI:58601"/>
        <dbReference type="ChEBI" id="CHEBI:58885"/>
        <dbReference type="EC" id="2.7.7.9"/>
    </reaction>
</comment>
<feature type="domain" description="Nucleotidyl transferase" evidence="7">
    <location>
        <begin position="5"/>
        <end position="262"/>
    </location>
</feature>